<proteinExistence type="predicted"/>
<comment type="caution">
    <text evidence="2">The sequence shown here is derived from an EMBL/GenBank/DDBJ whole genome shotgun (WGS) entry which is preliminary data.</text>
</comment>
<name>A0AAV4NI28_9ARAC</name>
<dbReference type="AlphaFoldDB" id="A0AAV4NI28"/>
<dbReference type="EMBL" id="BPLQ01001630">
    <property type="protein sequence ID" value="GIX83508.1"/>
    <property type="molecule type" value="Genomic_DNA"/>
</dbReference>
<feature type="region of interest" description="Disordered" evidence="1">
    <location>
        <begin position="77"/>
        <end position="112"/>
    </location>
</feature>
<feature type="region of interest" description="Disordered" evidence="1">
    <location>
        <begin position="1"/>
        <end position="24"/>
    </location>
</feature>
<organism evidence="2 3">
    <name type="scientific">Caerostris darwini</name>
    <dbReference type="NCBI Taxonomy" id="1538125"/>
    <lineage>
        <taxon>Eukaryota</taxon>
        <taxon>Metazoa</taxon>
        <taxon>Ecdysozoa</taxon>
        <taxon>Arthropoda</taxon>
        <taxon>Chelicerata</taxon>
        <taxon>Arachnida</taxon>
        <taxon>Araneae</taxon>
        <taxon>Araneomorphae</taxon>
        <taxon>Entelegynae</taxon>
        <taxon>Araneoidea</taxon>
        <taxon>Araneidae</taxon>
        <taxon>Caerostris</taxon>
    </lineage>
</organism>
<evidence type="ECO:0000313" key="3">
    <source>
        <dbReference type="Proteomes" id="UP001054837"/>
    </source>
</evidence>
<gene>
    <name evidence="2" type="ORF">CDAR_83531</name>
</gene>
<dbReference type="Proteomes" id="UP001054837">
    <property type="component" value="Unassembled WGS sequence"/>
</dbReference>
<feature type="compositionally biased region" description="Basic residues" evidence="1">
    <location>
        <begin position="86"/>
        <end position="95"/>
    </location>
</feature>
<evidence type="ECO:0000256" key="1">
    <source>
        <dbReference type="SAM" id="MobiDB-lite"/>
    </source>
</evidence>
<keyword evidence="3" id="KW-1185">Reference proteome</keyword>
<evidence type="ECO:0000313" key="2">
    <source>
        <dbReference type="EMBL" id="GIX83508.1"/>
    </source>
</evidence>
<accession>A0AAV4NI28</accession>
<reference evidence="2 3" key="1">
    <citation type="submission" date="2021-06" db="EMBL/GenBank/DDBJ databases">
        <title>Caerostris darwini draft genome.</title>
        <authorList>
            <person name="Kono N."/>
            <person name="Arakawa K."/>
        </authorList>
    </citation>
    <scope>NUCLEOTIDE SEQUENCE [LARGE SCALE GENOMIC DNA]</scope>
</reference>
<sequence>MANESTLDVSTIQGNESPIDNEQTSESNINAITFYNCIVNLTDSRDLKKEIKIAFRENAANLLKIISAQSNKIAQLEGRSSSWQNTRRRSPRLGKRPSSMRLLRWPSHLLQQ</sequence>
<protein>
    <submittedName>
        <fullName evidence="2">Uncharacterized protein</fullName>
    </submittedName>
</protein>